<dbReference type="RefSeq" id="WP_189060168.1">
    <property type="nucleotide sequence ID" value="NZ_BMMK01000022.1"/>
</dbReference>
<dbReference type="AlphaFoldDB" id="A0A8J3FVZ0"/>
<keyword evidence="4" id="KW-1185">Reference proteome</keyword>
<dbReference type="EMBL" id="BMMK01000022">
    <property type="protein sequence ID" value="GGM67458.1"/>
    <property type="molecule type" value="Genomic_DNA"/>
</dbReference>
<sequence>MARRNRLVRARKAVGLTQEDLATRVGVQPITVSRWERGTSAPSLYHRPALARALRITLTELADLVDEEPITPSTELVRQGEGDDVRRRQFGKAAFAAGAAAFGWFTSSGSAAATTGPAIGATNVAIVRDMTSVFRRLDNQHGGGHARSAVTTYLTHEVTSLLGESRVRDAVRRDLFAAVAELNQLAGWIAYDVGDTNAGRAHLRQALRLCQDAENDALAAEMWAGMSHHAAFFGSPAVAVDLARAARDTARRCGLVALQAEAAVMEAHGLALAEDGADCRAALAEAERVFTRAEHEQRPGWLAYFDDAYLAAKFAHCFRDLGQPAEAERYARRSLEMNDGYDRGRMFNTALLASVLADQGRVEEACATASIAVSMADGISSTRTTAYLVDIGRRLIPYRSEQAVTKLYASLRGAGVPVPA</sequence>
<evidence type="ECO:0000259" key="2">
    <source>
        <dbReference type="PROSITE" id="PS50943"/>
    </source>
</evidence>
<evidence type="ECO:0000256" key="1">
    <source>
        <dbReference type="ARBA" id="ARBA00023125"/>
    </source>
</evidence>
<reference evidence="3" key="2">
    <citation type="submission" date="2020-09" db="EMBL/GenBank/DDBJ databases">
        <authorList>
            <person name="Sun Q."/>
            <person name="Zhou Y."/>
        </authorList>
    </citation>
    <scope>NUCLEOTIDE SEQUENCE</scope>
    <source>
        <strain evidence="3">CGMCC 4.5737</strain>
    </source>
</reference>
<accession>A0A8J3FVZ0</accession>
<evidence type="ECO:0000313" key="3">
    <source>
        <dbReference type="EMBL" id="GGM67458.1"/>
    </source>
</evidence>
<dbReference type="Proteomes" id="UP000637578">
    <property type="component" value="Unassembled WGS sequence"/>
</dbReference>
<feature type="domain" description="HTH cro/C1-type" evidence="2">
    <location>
        <begin position="7"/>
        <end position="61"/>
    </location>
</feature>
<dbReference type="InterPro" id="IPR001387">
    <property type="entry name" value="Cro/C1-type_HTH"/>
</dbReference>
<dbReference type="InterPro" id="IPR011990">
    <property type="entry name" value="TPR-like_helical_dom_sf"/>
</dbReference>
<dbReference type="PROSITE" id="PS50943">
    <property type="entry name" value="HTH_CROC1"/>
    <property type="match status" value="1"/>
</dbReference>
<reference evidence="3" key="1">
    <citation type="journal article" date="2014" name="Int. J. Syst. Evol. Microbiol.">
        <title>Complete genome sequence of Corynebacterium casei LMG S-19264T (=DSM 44701T), isolated from a smear-ripened cheese.</title>
        <authorList>
            <consortium name="US DOE Joint Genome Institute (JGI-PGF)"/>
            <person name="Walter F."/>
            <person name="Albersmeier A."/>
            <person name="Kalinowski J."/>
            <person name="Ruckert C."/>
        </authorList>
    </citation>
    <scope>NUCLEOTIDE SEQUENCE</scope>
    <source>
        <strain evidence="3">CGMCC 4.5737</strain>
    </source>
</reference>
<organism evidence="3 4">
    <name type="scientific">Longimycelium tulufanense</name>
    <dbReference type="NCBI Taxonomy" id="907463"/>
    <lineage>
        <taxon>Bacteria</taxon>
        <taxon>Bacillati</taxon>
        <taxon>Actinomycetota</taxon>
        <taxon>Actinomycetes</taxon>
        <taxon>Pseudonocardiales</taxon>
        <taxon>Pseudonocardiaceae</taxon>
        <taxon>Longimycelium</taxon>
    </lineage>
</organism>
<protein>
    <recommendedName>
        <fullName evidence="2">HTH cro/C1-type domain-containing protein</fullName>
    </recommendedName>
</protein>
<comment type="caution">
    <text evidence="3">The sequence shown here is derived from an EMBL/GenBank/DDBJ whole genome shotgun (WGS) entry which is preliminary data.</text>
</comment>
<dbReference type="CDD" id="cd00093">
    <property type="entry name" value="HTH_XRE"/>
    <property type="match status" value="1"/>
</dbReference>
<dbReference type="SUPFAM" id="SSF48452">
    <property type="entry name" value="TPR-like"/>
    <property type="match status" value="1"/>
</dbReference>
<dbReference type="Pfam" id="PF01381">
    <property type="entry name" value="HTH_3"/>
    <property type="match status" value="1"/>
</dbReference>
<keyword evidence="1" id="KW-0238">DNA-binding</keyword>
<dbReference type="PANTHER" id="PTHR46558">
    <property type="entry name" value="TRACRIPTIONAL REGULATORY PROTEIN-RELATED-RELATED"/>
    <property type="match status" value="1"/>
</dbReference>
<gene>
    <name evidence="3" type="ORF">GCM10012275_42570</name>
</gene>
<dbReference type="Gene3D" id="1.25.40.10">
    <property type="entry name" value="Tetratricopeptide repeat domain"/>
    <property type="match status" value="1"/>
</dbReference>
<evidence type="ECO:0000313" key="4">
    <source>
        <dbReference type="Proteomes" id="UP000637578"/>
    </source>
</evidence>
<dbReference type="SMART" id="SM00530">
    <property type="entry name" value="HTH_XRE"/>
    <property type="match status" value="1"/>
</dbReference>
<dbReference type="PANTHER" id="PTHR46558:SF11">
    <property type="entry name" value="HTH-TYPE TRANSCRIPTIONAL REGULATOR XRE"/>
    <property type="match status" value="1"/>
</dbReference>
<dbReference type="Gene3D" id="1.10.260.40">
    <property type="entry name" value="lambda repressor-like DNA-binding domains"/>
    <property type="match status" value="1"/>
</dbReference>
<proteinExistence type="predicted"/>
<name>A0A8J3FVZ0_9PSEU</name>
<dbReference type="SUPFAM" id="SSF47413">
    <property type="entry name" value="lambda repressor-like DNA-binding domains"/>
    <property type="match status" value="1"/>
</dbReference>
<dbReference type="InterPro" id="IPR010982">
    <property type="entry name" value="Lambda_DNA-bd_dom_sf"/>
</dbReference>
<dbReference type="GO" id="GO:0003677">
    <property type="term" value="F:DNA binding"/>
    <property type="evidence" value="ECO:0007669"/>
    <property type="project" value="UniProtKB-KW"/>
</dbReference>